<evidence type="ECO:0000256" key="1">
    <source>
        <dbReference type="SAM" id="MobiDB-lite"/>
    </source>
</evidence>
<sequence length="144" mass="16042">MSLSDYISIFDTPPIVQSHLPGYRAATATFSQHTVATSIHTYKLISRNTALPVGPSYKLQTKQCIRPKTHSVVAPISRSDQLLICFLVVGAAAAAAAQWFIQRARIERKKEEEEEEEGEEGEEGEEEAKQEILWSGMQSPKAPW</sequence>
<organism evidence="3 4">
    <name type="scientific">Vespula vulgaris</name>
    <name type="common">Yellow jacket</name>
    <name type="synonym">Wasp</name>
    <dbReference type="NCBI Taxonomy" id="7454"/>
    <lineage>
        <taxon>Eukaryota</taxon>
        <taxon>Metazoa</taxon>
        <taxon>Ecdysozoa</taxon>
        <taxon>Arthropoda</taxon>
        <taxon>Hexapoda</taxon>
        <taxon>Insecta</taxon>
        <taxon>Pterygota</taxon>
        <taxon>Neoptera</taxon>
        <taxon>Endopterygota</taxon>
        <taxon>Hymenoptera</taxon>
        <taxon>Apocrita</taxon>
        <taxon>Aculeata</taxon>
        <taxon>Vespoidea</taxon>
        <taxon>Vespidae</taxon>
        <taxon>Vespinae</taxon>
        <taxon>Vespula</taxon>
    </lineage>
</organism>
<evidence type="ECO:0000313" key="4">
    <source>
        <dbReference type="Proteomes" id="UP000614350"/>
    </source>
</evidence>
<dbReference type="AlphaFoldDB" id="A0A834MME3"/>
<keyword evidence="2" id="KW-1133">Transmembrane helix</keyword>
<feature type="transmembrane region" description="Helical" evidence="2">
    <location>
        <begin position="81"/>
        <end position="101"/>
    </location>
</feature>
<gene>
    <name evidence="3" type="ORF">HZH66_015347</name>
</gene>
<protein>
    <submittedName>
        <fullName evidence="3">Uncharacterized protein</fullName>
    </submittedName>
</protein>
<proteinExistence type="predicted"/>
<reference evidence="3" key="1">
    <citation type="journal article" date="2020" name="G3 (Bethesda)">
        <title>High-Quality Assemblies for Three Invasive Social Wasps from the &lt;i&gt;Vespula&lt;/i&gt; Genus.</title>
        <authorList>
            <person name="Harrop T.W.R."/>
            <person name="Guhlin J."/>
            <person name="McLaughlin G.M."/>
            <person name="Permina E."/>
            <person name="Stockwell P."/>
            <person name="Gilligan J."/>
            <person name="Le Lec M.F."/>
            <person name="Gruber M.A.M."/>
            <person name="Quinn O."/>
            <person name="Lovegrove M."/>
            <person name="Duncan E.J."/>
            <person name="Remnant E.J."/>
            <person name="Van Eeckhoven J."/>
            <person name="Graham B."/>
            <person name="Knapp R.A."/>
            <person name="Langford K.W."/>
            <person name="Kronenberg Z."/>
            <person name="Press M.O."/>
            <person name="Eacker S.M."/>
            <person name="Wilson-Rankin E.E."/>
            <person name="Purcell J."/>
            <person name="Lester P.J."/>
            <person name="Dearden P.K."/>
        </authorList>
    </citation>
    <scope>NUCLEOTIDE SEQUENCE</scope>
    <source>
        <strain evidence="3">Marl-1</strain>
    </source>
</reference>
<comment type="caution">
    <text evidence="3">The sequence shown here is derived from an EMBL/GenBank/DDBJ whole genome shotgun (WGS) entry which is preliminary data.</text>
</comment>
<evidence type="ECO:0000256" key="2">
    <source>
        <dbReference type="SAM" id="Phobius"/>
    </source>
</evidence>
<dbReference type="Proteomes" id="UP000614350">
    <property type="component" value="Unassembled WGS sequence"/>
</dbReference>
<evidence type="ECO:0000313" key="3">
    <source>
        <dbReference type="EMBL" id="KAF7378560.1"/>
    </source>
</evidence>
<keyword evidence="2" id="KW-0472">Membrane</keyword>
<feature type="compositionally biased region" description="Acidic residues" evidence="1">
    <location>
        <begin position="112"/>
        <end position="128"/>
    </location>
</feature>
<name>A0A834MME3_VESVU</name>
<feature type="region of interest" description="Disordered" evidence="1">
    <location>
        <begin position="108"/>
        <end position="144"/>
    </location>
</feature>
<dbReference type="EMBL" id="JACSEA010000025">
    <property type="protein sequence ID" value="KAF7378560.1"/>
    <property type="molecule type" value="Genomic_DNA"/>
</dbReference>
<keyword evidence="2" id="KW-0812">Transmembrane</keyword>
<keyword evidence="4" id="KW-1185">Reference proteome</keyword>
<accession>A0A834MME3</accession>